<reference evidence="2" key="1">
    <citation type="submission" date="2018-02" db="EMBL/GenBank/DDBJ databases">
        <authorList>
            <person name="Cohen D.B."/>
            <person name="Kent A.D."/>
        </authorList>
    </citation>
    <scope>NUCLEOTIDE SEQUENCE</scope>
</reference>
<evidence type="ECO:0000256" key="1">
    <source>
        <dbReference type="SAM" id="MobiDB-lite"/>
    </source>
</evidence>
<dbReference type="EMBL" id="OIVN01002309">
    <property type="protein sequence ID" value="SPD02464.1"/>
    <property type="molecule type" value="Genomic_DNA"/>
</dbReference>
<proteinExistence type="predicted"/>
<dbReference type="AlphaFoldDB" id="A0A2N9GT62"/>
<sequence>METKKLEAECKGEVVNEKQIYFAVTGPPTRGRVLGMGAGIKPRDVYGITSSSQGCRKGCQEDRLKEKEEFEACLKEIEDKRLTKKKEVEDMRFVEKKRNGGKNYSNGSTDASYGGKYVEIHGHHTGFYASTYYTGIKNGDHNVDNDTECDSETEESDSDHIEEIDSDDD</sequence>
<feature type="compositionally biased region" description="Acidic residues" evidence="1">
    <location>
        <begin position="145"/>
        <end position="157"/>
    </location>
</feature>
<name>A0A2N9GT62_FAGSY</name>
<accession>A0A2N9GT62</accession>
<protein>
    <submittedName>
        <fullName evidence="2">Uncharacterized protein</fullName>
    </submittedName>
</protein>
<gene>
    <name evidence="2" type="ORF">FSB_LOCUS30346</name>
</gene>
<evidence type="ECO:0000313" key="2">
    <source>
        <dbReference type="EMBL" id="SPD02464.1"/>
    </source>
</evidence>
<organism evidence="2">
    <name type="scientific">Fagus sylvatica</name>
    <name type="common">Beechnut</name>
    <dbReference type="NCBI Taxonomy" id="28930"/>
    <lineage>
        <taxon>Eukaryota</taxon>
        <taxon>Viridiplantae</taxon>
        <taxon>Streptophyta</taxon>
        <taxon>Embryophyta</taxon>
        <taxon>Tracheophyta</taxon>
        <taxon>Spermatophyta</taxon>
        <taxon>Magnoliopsida</taxon>
        <taxon>eudicotyledons</taxon>
        <taxon>Gunneridae</taxon>
        <taxon>Pentapetalae</taxon>
        <taxon>rosids</taxon>
        <taxon>fabids</taxon>
        <taxon>Fagales</taxon>
        <taxon>Fagaceae</taxon>
        <taxon>Fagus</taxon>
    </lineage>
</organism>
<feature type="region of interest" description="Disordered" evidence="1">
    <location>
        <begin position="139"/>
        <end position="169"/>
    </location>
</feature>